<evidence type="ECO:0000259" key="2">
    <source>
        <dbReference type="SMART" id="SM00225"/>
    </source>
</evidence>
<feature type="region of interest" description="Disordered" evidence="1">
    <location>
        <begin position="19"/>
        <end position="38"/>
    </location>
</feature>
<dbReference type="Pfam" id="PF20871">
    <property type="entry name" value="KCTD1-15_CTD"/>
    <property type="match status" value="1"/>
</dbReference>
<dbReference type="EMBL" id="JXLN01006478">
    <property type="protein sequence ID" value="KPM03858.1"/>
    <property type="molecule type" value="Genomic_DNA"/>
</dbReference>
<reference evidence="5" key="4">
    <citation type="submission" date="2022-06" db="UniProtKB">
        <authorList>
            <consortium name="EnsemblMetazoa"/>
        </authorList>
    </citation>
    <scope>IDENTIFICATION</scope>
</reference>
<dbReference type="EnsemblMetazoa" id="SSS_4993s_mrna">
    <property type="protein sequence ID" value="KAF7491755.1"/>
    <property type="gene ID" value="SSS_4993"/>
</dbReference>
<dbReference type="SUPFAM" id="SSF54695">
    <property type="entry name" value="POZ domain"/>
    <property type="match status" value="1"/>
</dbReference>
<dbReference type="Proteomes" id="UP000070412">
    <property type="component" value="Unassembled WGS sequence"/>
</dbReference>
<dbReference type="GO" id="GO:0051260">
    <property type="term" value="P:protein homooligomerization"/>
    <property type="evidence" value="ECO:0007669"/>
    <property type="project" value="InterPro"/>
</dbReference>
<dbReference type="InterPro" id="IPR011333">
    <property type="entry name" value="SKP1/BTB/POZ_sf"/>
</dbReference>
<dbReference type="InterPro" id="IPR003131">
    <property type="entry name" value="T1-type_BTB"/>
</dbReference>
<dbReference type="PANTHER" id="PTHR14499">
    <property type="entry name" value="POTASSIUM CHANNEL TETRAMERIZATION DOMAIN-CONTAINING"/>
    <property type="match status" value="1"/>
</dbReference>
<accession>A0A131ZYD9</accession>
<dbReference type="AlphaFoldDB" id="A0A131ZYD9"/>
<dbReference type="InterPro" id="IPR048595">
    <property type="entry name" value="KCTD1-15-like_C"/>
</dbReference>
<dbReference type="VEuPathDB" id="VectorBase:SSCA006291"/>
<proteinExistence type="predicted"/>
<evidence type="ECO:0000256" key="1">
    <source>
        <dbReference type="SAM" id="MobiDB-lite"/>
    </source>
</evidence>
<feature type="domain" description="BTB" evidence="2">
    <location>
        <begin position="66"/>
        <end position="168"/>
    </location>
</feature>
<evidence type="ECO:0000313" key="7">
    <source>
        <dbReference type="Proteomes" id="UP000616769"/>
    </source>
</evidence>
<name>A0A131ZYD9_SARSC</name>
<evidence type="ECO:0000313" key="3">
    <source>
        <dbReference type="EMBL" id="KAF7491755.1"/>
    </source>
</evidence>
<dbReference type="InterPro" id="IPR000210">
    <property type="entry name" value="BTB/POZ_dom"/>
</dbReference>
<dbReference type="Pfam" id="PF02214">
    <property type="entry name" value="BTB_2"/>
    <property type="match status" value="1"/>
</dbReference>
<gene>
    <name evidence="4" type="ORF">QR98_0022950</name>
    <name evidence="3" type="ORF">SSS_4993</name>
</gene>
<evidence type="ECO:0000313" key="6">
    <source>
        <dbReference type="Proteomes" id="UP000070412"/>
    </source>
</evidence>
<dbReference type="SMART" id="SM00225">
    <property type="entry name" value="BTB"/>
    <property type="match status" value="1"/>
</dbReference>
<sequence>MSNTISDMIGNGVSGLESSHCTYPNSSNSSPERTSPTTTQIYSNKIDMNPKISGIPCVAAASRYTAPVHIDVGGTIYTSSLETLTRYPDSRLARMFNGSIPIVLDSLKQHYFIDRDGKMFRHILNFLRTNTLVIPKNFDEIDLLFEEAKFYDIQPMLRLLEKIRMEREDNDNTINNRCSSSSSLSENGIEKPCFQNVSLLGQHNSSTTKRLRVDEIAEIIGSKSNKFNASGCSSLNDNIELADRIVRTSTINNIDKKNGDRIDCSDNQIDTIKRSRYQCLYLFFHQHQDPKLRISGQRCLIEEILPQTIGTFHGNYEVEKDQIVHRLPLKDYLTKTPIETLEFLLSLGFKILASNGSTDYSKGAEYLLARNIGVE</sequence>
<organism evidence="4 7">
    <name type="scientific">Sarcoptes scabiei</name>
    <name type="common">Itch mite</name>
    <name type="synonym">Acarus scabiei</name>
    <dbReference type="NCBI Taxonomy" id="52283"/>
    <lineage>
        <taxon>Eukaryota</taxon>
        <taxon>Metazoa</taxon>
        <taxon>Ecdysozoa</taxon>
        <taxon>Arthropoda</taxon>
        <taxon>Chelicerata</taxon>
        <taxon>Arachnida</taxon>
        <taxon>Acari</taxon>
        <taxon>Acariformes</taxon>
        <taxon>Sarcoptiformes</taxon>
        <taxon>Astigmata</taxon>
        <taxon>Psoroptidia</taxon>
        <taxon>Sarcoptoidea</taxon>
        <taxon>Sarcoptidae</taxon>
        <taxon>Sarcoptinae</taxon>
        <taxon>Sarcoptes</taxon>
    </lineage>
</organism>
<dbReference type="CDD" id="cd18361">
    <property type="entry name" value="BTB_POZ_KCTD1-like"/>
    <property type="match status" value="1"/>
</dbReference>
<dbReference type="PANTHER" id="PTHR14499:SF67">
    <property type="entry name" value="BTB_POZ DOMAIN-CONTAINING PROTEIN TIWAZ"/>
    <property type="match status" value="1"/>
</dbReference>
<dbReference type="Proteomes" id="UP000616769">
    <property type="component" value="Unassembled WGS sequence"/>
</dbReference>
<dbReference type="Gene3D" id="3.30.710.10">
    <property type="entry name" value="Potassium Channel Kv1.1, Chain A"/>
    <property type="match status" value="1"/>
</dbReference>
<evidence type="ECO:0000313" key="4">
    <source>
        <dbReference type="EMBL" id="KPM03858.1"/>
    </source>
</evidence>
<reference evidence="3" key="3">
    <citation type="submission" date="2020-01" db="EMBL/GenBank/DDBJ databases">
        <authorList>
            <person name="Korhonen P.K.K."/>
            <person name="Guangxu M.G."/>
            <person name="Wang T.W."/>
            <person name="Stroehlein A.J.S."/>
            <person name="Young N.D."/>
            <person name="Ang C.-S.A."/>
            <person name="Fernando D.W.F."/>
            <person name="Lu H.L."/>
            <person name="Taylor S.T."/>
            <person name="Ehtesham M.E.M."/>
            <person name="Najaraj S.H.N."/>
            <person name="Harsha G.H.G."/>
            <person name="Madugundu A.M."/>
            <person name="Renuse S.R."/>
            <person name="Holt D.H."/>
            <person name="Pandey A.P."/>
            <person name="Papenfuss A.P."/>
            <person name="Gasser R.B.G."/>
            <person name="Fischer K.F."/>
        </authorList>
    </citation>
    <scope>NUCLEOTIDE SEQUENCE</scope>
    <source>
        <strain evidence="3">SSS_KF_BRIS2020</strain>
    </source>
</reference>
<dbReference type="EMBL" id="WVUK01000058">
    <property type="protein sequence ID" value="KAF7491755.1"/>
    <property type="molecule type" value="Genomic_DNA"/>
</dbReference>
<evidence type="ECO:0000313" key="5">
    <source>
        <dbReference type="EnsemblMetazoa" id="KAF7491755.1"/>
    </source>
</evidence>
<protein>
    <submittedName>
        <fullName evidence="4">BTB/POZ domain-containing protein KCTD1-like protein</fullName>
    </submittedName>
    <submittedName>
        <fullName evidence="3">BTB/POZ domain-containing protein kctd15-like</fullName>
    </submittedName>
</protein>
<dbReference type="OrthoDB" id="2414723at2759"/>
<reference evidence="4 7" key="1">
    <citation type="journal article" date="2015" name="Parasit. Vectors">
        <title>Draft genome of the scabies mite.</title>
        <authorList>
            <person name="Rider S.D.Jr."/>
            <person name="Morgan M.S."/>
            <person name="Arlian L.G."/>
        </authorList>
    </citation>
    <scope>NUCLEOTIDE SEQUENCE [LARGE SCALE GENOMIC DNA]</scope>
    <source>
        <strain evidence="4">Arlian Lab</strain>
    </source>
</reference>
<reference evidence="6" key="2">
    <citation type="journal article" date="2020" name="PLoS Negl. Trop. Dis.">
        <title>High-quality nuclear genome for Sarcoptes scabiei-A critical resource for a neglected parasite.</title>
        <authorList>
            <person name="Korhonen P.K."/>
            <person name="Gasser R.B."/>
            <person name="Ma G."/>
            <person name="Wang T."/>
            <person name="Stroehlein A.J."/>
            <person name="Young N.D."/>
            <person name="Ang C.S."/>
            <person name="Fernando D.D."/>
            <person name="Lu H.C."/>
            <person name="Taylor S."/>
            <person name="Reynolds S.L."/>
            <person name="Mofiz E."/>
            <person name="Najaraj S.H."/>
            <person name="Gowda H."/>
            <person name="Madugundu A."/>
            <person name="Renuse S."/>
            <person name="Holt D."/>
            <person name="Pandey A."/>
            <person name="Papenfuss A.T."/>
            <person name="Fischer K."/>
        </authorList>
    </citation>
    <scope>NUCLEOTIDE SEQUENCE [LARGE SCALE GENOMIC DNA]</scope>
</reference>
<keyword evidence="6" id="KW-1185">Reference proteome</keyword>